<evidence type="ECO:0000256" key="6">
    <source>
        <dbReference type="SAM" id="Phobius"/>
    </source>
</evidence>
<comment type="caution">
    <text evidence="8">The sequence shown here is derived from an EMBL/GenBank/DDBJ whole genome shotgun (WGS) entry which is preliminary data.</text>
</comment>
<dbReference type="AlphaFoldDB" id="V2W4X9"/>
<feature type="transmembrane region" description="Helical" evidence="6">
    <location>
        <begin position="56"/>
        <end position="74"/>
    </location>
</feature>
<keyword evidence="5 6" id="KW-0472">Membrane</keyword>
<reference evidence="8 9" key="1">
    <citation type="journal article" date="2014" name="BMC Genomics">
        <title>Genome and secretome analysis of the hemibiotrophic fungal pathogen, Moniliophthora roreri, which causes frosty pod rot disease of cacao: mechanisms of the biotrophic and necrotrophic phases.</title>
        <authorList>
            <person name="Meinhardt L.W."/>
            <person name="Costa G.G.L."/>
            <person name="Thomazella D.P.T."/>
            <person name="Teixeira P.J.P.L."/>
            <person name="Carazzolle M.F."/>
            <person name="Schuster S.C."/>
            <person name="Carlson J.E."/>
            <person name="Guiltinan M.J."/>
            <person name="Mieczkowski P."/>
            <person name="Farmer A."/>
            <person name="Ramaraj T."/>
            <person name="Crozier J."/>
            <person name="Davis R.E."/>
            <person name="Shao J."/>
            <person name="Melnick R.L."/>
            <person name="Pereira G.A.G."/>
            <person name="Bailey B.A."/>
        </authorList>
    </citation>
    <scope>NUCLEOTIDE SEQUENCE [LARGE SCALE GENOMIC DNA]</scope>
    <source>
        <strain evidence="8 9">MCA 2997</strain>
    </source>
</reference>
<dbReference type="PROSITE" id="PS50850">
    <property type="entry name" value="MFS"/>
    <property type="match status" value="1"/>
</dbReference>
<dbReference type="InterPro" id="IPR020846">
    <property type="entry name" value="MFS_dom"/>
</dbReference>
<dbReference type="SUPFAM" id="SSF103473">
    <property type="entry name" value="MFS general substrate transporter"/>
    <property type="match status" value="1"/>
</dbReference>
<evidence type="ECO:0000256" key="1">
    <source>
        <dbReference type="ARBA" id="ARBA00004141"/>
    </source>
</evidence>
<feature type="transmembrane region" description="Helical" evidence="6">
    <location>
        <begin position="32"/>
        <end position="49"/>
    </location>
</feature>
<dbReference type="PROSITE" id="PS00216">
    <property type="entry name" value="SUGAR_TRANSPORT_1"/>
    <property type="match status" value="1"/>
</dbReference>
<keyword evidence="3 6" id="KW-0812">Transmembrane</keyword>
<dbReference type="EMBL" id="AWSO01002192">
    <property type="protein sequence ID" value="ESK81878.1"/>
    <property type="molecule type" value="Genomic_DNA"/>
</dbReference>
<evidence type="ECO:0000256" key="4">
    <source>
        <dbReference type="ARBA" id="ARBA00022989"/>
    </source>
</evidence>
<dbReference type="GO" id="GO:0022857">
    <property type="term" value="F:transmembrane transporter activity"/>
    <property type="evidence" value="ECO:0007669"/>
    <property type="project" value="InterPro"/>
</dbReference>
<dbReference type="PANTHER" id="PTHR43791:SF19">
    <property type="entry name" value="TRANSPORTER, PUTATIVE (AFU_ORTHOLOGUE AFUA_1G01812)-RELATED"/>
    <property type="match status" value="1"/>
</dbReference>
<name>V2W4X9_MONRO</name>
<dbReference type="InterPro" id="IPR036259">
    <property type="entry name" value="MFS_trans_sf"/>
</dbReference>
<gene>
    <name evidence="8" type="ORF">Moror_720</name>
</gene>
<dbReference type="GO" id="GO:0016020">
    <property type="term" value="C:membrane"/>
    <property type="evidence" value="ECO:0007669"/>
    <property type="project" value="UniProtKB-SubCell"/>
</dbReference>
<comment type="subcellular location">
    <subcellularLocation>
        <location evidence="1">Membrane</location>
        <topology evidence="1">Multi-pass membrane protein</topology>
    </subcellularLocation>
</comment>
<dbReference type="PANTHER" id="PTHR43791">
    <property type="entry name" value="PERMEASE-RELATED"/>
    <property type="match status" value="1"/>
</dbReference>
<evidence type="ECO:0000256" key="5">
    <source>
        <dbReference type="ARBA" id="ARBA00023136"/>
    </source>
</evidence>
<dbReference type="KEGG" id="mrr:Moror_720"/>
<evidence type="ECO:0000256" key="3">
    <source>
        <dbReference type="ARBA" id="ARBA00022692"/>
    </source>
</evidence>
<organism evidence="8 9">
    <name type="scientific">Moniliophthora roreri (strain MCA 2997)</name>
    <name type="common">Cocoa frosty pod rot fungus</name>
    <name type="synonym">Crinipellis roreri</name>
    <dbReference type="NCBI Taxonomy" id="1381753"/>
    <lineage>
        <taxon>Eukaryota</taxon>
        <taxon>Fungi</taxon>
        <taxon>Dikarya</taxon>
        <taxon>Basidiomycota</taxon>
        <taxon>Agaricomycotina</taxon>
        <taxon>Agaricomycetes</taxon>
        <taxon>Agaricomycetidae</taxon>
        <taxon>Agaricales</taxon>
        <taxon>Marasmiineae</taxon>
        <taxon>Marasmiaceae</taxon>
        <taxon>Moniliophthora</taxon>
    </lineage>
</organism>
<evidence type="ECO:0000256" key="2">
    <source>
        <dbReference type="ARBA" id="ARBA00022448"/>
    </source>
</evidence>
<evidence type="ECO:0000313" key="8">
    <source>
        <dbReference type="EMBL" id="ESK81878.1"/>
    </source>
</evidence>
<accession>V2W4X9</accession>
<dbReference type="Proteomes" id="UP000017559">
    <property type="component" value="Unassembled WGS sequence"/>
</dbReference>
<feature type="domain" description="Major facilitator superfamily (MFS) profile" evidence="7">
    <location>
        <begin position="1"/>
        <end position="147"/>
    </location>
</feature>
<dbReference type="HOGENOM" id="CLU_1778736_0_0_1"/>
<dbReference type="Gene3D" id="1.20.1250.20">
    <property type="entry name" value="MFS general substrate transporter like domains"/>
    <property type="match status" value="1"/>
</dbReference>
<keyword evidence="2" id="KW-0813">Transport</keyword>
<sequence>MPLYAFSLFLPSIINQLGEFAANRTVANLLTVPVYVFACIVTCLVSFLADRYGRRGYFNIAFFCLGAIGYIILISSRNAALSYFAVFLATCGIFPTIPNSIAWIPSNVEGSYKRGVALAMGISFGNINGAVSSNVTRNGTLLVMDWH</sequence>
<keyword evidence="9" id="KW-1185">Reference proteome</keyword>
<evidence type="ECO:0000313" key="9">
    <source>
        <dbReference type="Proteomes" id="UP000017559"/>
    </source>
</evidence>
<keyword evidence="4 6" id="KW-1133">Transmembrane helix</keyword>
<protein>
    <submittedName>
        <fullName evidence="8">Mfs transporter</fullName>
    </submittedName>
</protein>
<dbReference type="InterPro" id="IPR005829">
    <property type="entry name" value="Sugar_transporter_CS"/>
</dbReference>
<proteinExistence type="predicted"/>
<feature type="transmembrane region" description="Helical" evidence="6">
    <location>
        <begin position="80"/>
        <end position="104"/>
    </location>
</feature>
<dbReference type="OrthoDB" id="2962993at2759"/>
<evidence type="ECO:0000259" key="7">
    <source>
        <dbReference type="PROSITE" id="PS50850"/>
    </source>
</evidence>